<evidence type="ECO:0000313" key="1">
    <source>
        <dbReference type="EMBL" id="AFE86260.1"/>
    </source>
</evidence>
<reference evidence="1 2" key="1">
    <citation type="journal article" date="2012" name="J. Virol.">
        <title>Complete Genome Sequence of Bacillus cereus Bacteriophage PBC1.</title>
        <authorList>
            <person name="Kong M."/>
            <person name="Kim M."/>
            <person name="Ryu S."/>
        </authorList>
    </citation>
    <scope>NUCLEOTIDE SEQUENCE [LARGE SCALE GENOMIC DNA]</scope>
</reference>
<accession>I1TLF8</accession>
<dbReference type="KEGG" id="vg:12980121"/>
<proteinExistence type="predicted"/>
<keyword evidence="2" id="KW-1185">Reference proteome</keyword>
<organism evidence="1 2">
    <name type="scientific">Bacillus phage PBC1</name>
    <dbReference type="NCBI Taxonomy" id="1161901"/>
    <lineage>
        <taxon>Viruses</taxon>
        <taxon>Duplodnaviria</taxon>
        <taxon>Heunggongvirae</taxon>
        <taxon>Uroviricota</taxon>
        <taxon>Caudoviricetes</taxon>
        <taxon>Gutmannvirinae</taxon>
        <taxon>Pebcunavirus</taxon>
        <taxon>Pebcunavirus PBC1</taxon>
    </lineage>
</organism>
<dbReference type="Proteomes" id="UP000002873">
    <property type="component" value="Segment"/>
</dbReference>
<protein>
    <submittedName>
        <fullName evidence="1">Uncharacterized protein</fullName>
    </submittedName>
</protein>
<dbReference type="RefSeq" id="YP_006383477.1">
    <property type="nucleotide sequence ID" value="NC_017976.1"/>
</dbReference>
<dbReference type="EMBL" id="JQ619704">
    <property type="protein sequence ID" value="AFE86260.1"/>
    <property type="molecule type" value="Genomic_DNA"/>
</dbReference>
<evidence type="ECO:0000313" key="2">
    <source>
        <dbReference type="Proteomes" id="UP000002873"/>
    </source>
</evidence>
<gene>
    <name evidence="1" type="ORF">PBC1_024</name>
</gene>
<sequence>MGEFMGMMISQGYYTYDEVMAKRPDLREGVEKYLNEHGFSHLITRKEGA</sequence>
<dbReference type="GeneID" id="12980121"/>
<name>I1TLF8_9CAUD</name>